<dbReference type="Proteomes" id="UP000006242">
    <property type="component" value="Unassembled WGS sequence"/>
</dbReference>
<dbReference type="STRING" id="1033802.SSPSH_000046"/>
<evidence type="ECO:0000313" key="3">
    <source>
        <dbReference type="Proteomes" id="UP000006242"/>
    </source>
</evidence>
<reference evidence="2 3" key="2">
    <citation type="journal article" date="2013" name="PLoS ONE">
        <title>INDIGO - INtegrated Data Warehouse of MIcrobial GenOmes with Examples from the Red Sea Extremophiles.</title>
        <authorList>
            <person name="Alam I."/>
            <person name="Antunes A."/>
            <person name="Kamau A.A."/>
            <person name="Ba Alawi W."/>
            <person name="Kalkatawi M."/>
            <person name="Stingl U."/>
            <person name="Bajic V.B."/>
        </authorList>
    </citation>
    <scope>NUCLEOTIDE SEQUENCE [LARGE SCALE GENOMIC DNA]</scope>
    <source>
        <strain evidence="2 3">E1L3A</strain>
    </source>
</reference>
<dbReference type="GO" id="GO:0008477">
    <property type="term" value="F:purine nucleosidase activity"/>
    <property type="evidence" value="ECO:0007669"/>
    <property type="project" value="UniProtKB-EC"/>
</dbReference>
<dbReference type="InterPro" id="IPR052158">
    <property type="entry name" value="INH-QAR"/>
</dbReference>
<gene>
    <name evidence="2" type="ORF">SSPSH_000046</name>
</gene>
<dbReference type="SUPFAM" id="SSF52317">
    <property type="entry name" value="Class I glutamine amidotransferase-like"/>
    <property type="match status" value="1"/>
</dbReference>
<dbReference type="CDD" id="cd03139">
    <property type="entry name" value="GATase1_PfpI_2"/>
    <property type="match status" value="1"/>
</dbReference>
<evidence type="ECO:0000313" key="2">
    <source>
        <dbReference type="EMBL" id="ERJ20709.1"/>
    </source>
</evidence>
<keyword evidence="2" id="KW-0378">Hydrolase</keyword>
<feature type="domain" description="DJ-1/PfpI" evidence="1">
    <location>
        <begin position="5"/>
        <end position="167"/>
    </location>
</feature>
<dbReference type="AlphaFoldDB" id="U2FXZ9"/>
<name>U2FXZ9_9GAMM</name>
<protein>
    <submittedName>
        <fullName evidence="2">Purine nucleosidase protein</fullName>
        <ecNumber evidence="2">3.2.2.1</ecNumber>
    </submittedName>
</protein>
<keyword evidence="2" id="KW-0326">Glycosidase</keyword>
<keyword evidence="3" id="KW-1185">Reference proteome</keyword>
<dbReference type="RefSeq" id="WP_006913373.1">
    <property type="nucleotide sequence ID" value="NZ_AFNV02000001.1"/>
</dbReference>
<dbReference type="InterPro" id="IPR002818">
    <property type="entry name" value="DJ-1/PfpI"/>
</dbReference>
<comment type="caution">
    <text evidence="2">The sequence shown here is derived from an EMBL/GenBank/DDBJ whole genome shotgun (WGS) entry which is preliminary data.</text>
</comment>
<dbReference type="Gene3D" id="3.40.50.880">
    <property type="match status" value="1"/>
</dbReference>
<dbReference type="eggNOG" id="COG4977">
    <property type="taxonomic scope" value="Bacteria"/>
</dbReference>
<dbReference type="OrthoDB" id="9803764at2"/>
<proteinExistence type="predicted"/>
<accession>U2FXZ9</accession>
<evidence type="ECO:0000259" key="1">
    <source>
        <dbReference type="Pfam" id="PF01965"/>
    </source>
</evidence>
<organism evidence="2 3">
    <name type="scientific">Salinisphaera shabanensis E1L3A</name>
    <dbReference type="NCBI Taxonomy" id="1033802"/>
    <lineage>
        <taxon>Bacteria</taxon>
        <taxon>Pseudomonadati</taxon>
        <taxon>Pseudomonadota</taxon>
        <taxon>Gammaproteobacteria</taxon>
        <taxon>Salinisphaerales</taxon>
        <taxon>Salinisphaeraceae</taxon>
        <taxon>Salinisphaera</taxon>
    </lineage>
</organism>
<dbReference type="PANTHER" id="PTHR43130">
    <property type="entry name" value="ARAC-FAMILY TRANSCRIPTIONAL REGULATOR"/>
    <property type="match status" value="1"/>
</dbReference>
<dbReference type="EC" id="3.2.2.1" evidence="2"/>
<dbReference type="PANTHER" id="PTHR43130:SF15">
    <property type="entry name" value="THIJ_PFPI FAMILY PROTEIN (AFU_ORTHOLOGUE AFUA_5G14240)"/>
    <property type="match status" value="1"/>
</dbReference>
<dbReference type="Pfam" id="PF01965">
    <property type="entry name" value="DJ-1_PfpI"/>
    <property type="match status" value="1"/>
</dbReference>
<sequence>MRFGFLIFDGVEELDLLGPWELVGVWSERFGGPGERLLVAAQPGAARCAKGLTLTPDVCFDDCPALDVLLVPGGRGTRQVVDDADTIAFIGRCAGQCEALLSVCTGAFLLHRAGLLTGQPATTHWASLDRLHALGDVDVRETRYTHSGRIWTSAGVSAGMDMVLAYIADTAGEQTAGEVQRWAEYYPDDRRYGDAHRANELPAYIKDFKDEE</sequence>
<dbReference type="EMBL" id="AFNV02000001">
    <property type="protein sequence ID" value="ERJ20709.1"/>
    <property type="molecule type" value="Genomic_DNA"/>
</dbReference>
<dbReference type="InterPro" id="IPR029062">
    <property type="entry name" value="Class_I_gatase-like"/>
</dbReference>
<reference evidence="2 3" key="1">
    <citation type="journal article" date="2011" name="J. Bacteriol.">
        <title>Genome sequence of Salinisphaera shabanensis, a gammaproteobacterium from the harsh, variable environment of the brine-seawater interface of the Shaban Deep in the Red Sea.</title>
        <authorList>
            <person name="Antunes A."/>
            <person name="Alam I."/>
            <person name="Bajic V.B."/>
            <person name="Stingl U."/>
        </authorList>
    </citation>
    <scope>NUCLEOTIDE SEQUENCE [LARGE SCALE GENOMIC DNA]</scope>
    <source>
        <strain evidence="2 3">E1L3A</strain>
    </source>
</reference>